<reference evidence="1" key="1">
    <citation type="journal article" date="2020" name="Stud. Mycol.">
        <title>101 Dothideomycetes genomes: a test case for predicting lifestyles and emergence of pathogens.</title>
        <authorList>
            <person name="Haridas S."/>
            <person name="Albert R."/>
            <person name="Binder M."/>
            <person name="Bloem J."/>
            <person name="Labutti K."/>
            <person name="Salamov A."/>
            <person name="Andreopoulos B."/>
            <person name="Baker S."/>
            <person name="Barry K."/>
            <person name="Bills G."/>
            <person name="Bluhm B."/>
            <person name="Cannon C."/>
            <person name="Castanera R."/>
            <person name="Culley D."/>
            <person name="Daum C."/>
            <person name="Ezra D."/>
            <person name="Gonzalez J."/>
            <person name="Henrissat B."/>
            <person name="Kuo A."/>
            <person name="Liang C."/>
            <person name="Lipzen A."/>
            <person name="Lutzoni F."/>
            <person name="Magnuson J."/>
            <person name="Mondo S."/>
            <person name="Nolan M."/>
            <person name="Ohm R."/>
            <person name="Pangilinan J."/>
            <person name="Park H.-J."/>
            <person name="Ramirez L."/>
            <person name="Alfaro M."/>
            <person name="Sun H."/>
            <person name="Tritt A."/>
            <person name="Yoshinaga Y."/>
            <person name="Zwiers L.-H."/>
            <person name="Turgeon B."/>
            <person name="Goodwin S."/>
            <person name="Spatafora J."/>
            <person name="Crous P."/>
            <person name="Grigoriev I."/>
        </authorList>
    </citation>
    <scope>NUCLEOTIDE SEQUENCE</scope>
    <source>
        <strain evidence="1">CBS 125425</strain>
    </source>
</reference>
<keyword evidence="2" id="KW-1185">Reference proteome</keyword>
<gene>
    <name evidence="1" type="ORF">EJ04DRAFT_507812</name>
</gene>
<dbReference type="AlphaFoldDB" id="A0A9P4V9Q6"/>
<dbReference type="OrthoDB" id="5398371at2759"/>
<proteinExistence type="predicted"/>
<organism evidence="1 2">
    <name type="scientific">Polyplosphaeria fusca</name>
    <dbReference type="NCBI Taxonomy" id="682080"/>
    <lineage>
        <taxon>Eukaryota</taxon>
        <taxon>Fungi</taxon>
        <taxon>Dikarya</taxon>
        <taxon>Ascomycota</taxon>
        <taxon>Pezizomycotina</taxon>
        <taxon>Dothideomycetes</taxon>
        <taxon>Pleosporomycetidae</taxon>
        <taxon>Pleosporales</taxon>
        <taxon>Tetraplosphaeriaceae</taxon>
        <taxon>Polyplosphaeria</taxon>
    </lineage>
</organism>
<accession>A0A9P4V9Q6</accession>
<evidence type="ECO:0000313" key="1">
    <source>
        <dbReference type="EMBL" id="KAF2740805.1"/>
    </source>
</evidence>
<comment type="caution">
    <text evidence="1">The sequence shown here is derived from an EMBL/GenBank/DDBJ whole genome shotgun (WGS) entry which is preliminary data.</text>
</comment>
<name>A0A9P4V9Q6_9PLEO</name>
<evidence type="ECO:0000313" key="2">
    <source>
        <dbReference type="Proteomes" id="UP000799444"/>
    </source>
</evidence>
<evidence type="ECO:0008006" key="3">
    <source>
        <dbReference type="Google" id="ProtNLM"/>
    </source>
</evidence>
<sequence>MATPEPSTLAIIAPQGDLILCMRQDEKCGGFSYRVDSEILRRRSRYFENLLSDRFDEGQQLSAALEALKTTRHSTIADAPADALPKISIVNVGKISRVSSIQNLAADFLRALHGLDLAVSKPPLANLANLAVVADRFAALPYFSEFIQKRKYLNMLDGKTKAKSDIPEERVRQRLLLGILFDHPQWVIRFSKHLIMRDSAQWKPGAQFDENAALWWDLPNGIEDELIKRREYVLDTINSLQSHFLKLYTSSERQCKLGYDSSVQCDSFQLGEMVRFFSRLGTLRLQGTIYDSTEPTYYTGDIDRLLESLRQCPSYQVDRNHSHCGLRVRLLPLLDGVKDLLSVDGGSLDVGICLECWTHRRSSYAWSLAKRPVSWGHSKLPGRWQGVGRGNGETGSCLGRHSVIRDIFMAVDRNWAATDAY</sequence>
<dbReference type="Proteomes" id="UP000799444">
    <property type="component" value="Unassembled WGS sequence"/>
</dbReference>
<dbReference type="EMBL" id="ML996099">
    <property type="protein sequence ID" value="KAF2740805.1"/>
    <property type="molecule type" value="Genomic_DNA"/>
</dbReference>
<protein>
    <recommendedName>
        <fullName evidence="3">BTB domain-containing protein</fullName>
    </recommendedName>
</protein>